<dbReference type="AlphaFoldDB" id="A0A1Y2K0Z3"/>
<name>A0A1Y2K0Z3_9PROT</name>
<evidence type="ECO:0000313" key="2">
    <source>
        <dbReference type="Proteomes" id="UP000194003"/>
    </source>
</evidence>
<organism evidence="1 2">
    <name type="scientific">Magnetofaba australis IT-1</name>
    <dbReference type="NCBI Taxonomy" id="1434232"/>
    <lineage>
        <taxon>Bacteria</taxon>
        <taxon>Pseudomonadati</taxon>
        <taxon>Pseudomonadota</taxon>
        <taxon>Magnetococcia</taxon>
        <taxon>Magnetococcales</taxon>
        <taxon>Magnetococcaceae</taxon>
        <taxon>Magnetofaba</taxon>
    </lineage>
</organism>
<comment type="caution">
    <text evidence="1">The sequence shown here is derived from an EMBL/GenBank/DDBJ whole genome shotgun (WGS) entry which is preliminary data.</text>
</comment>
<keyword evidence="2" id="KW-1185">Reference proteome</keyword>
<dbReference type="EMBL" id="LVJN01000021">
    <property type="protein sequence ID" value="OSM00423.1"/>
    <property type="molecule type" value="Genomic_DNA"/>
</dbReference>
<dbReference type="RefSeq" id="WP_085447104.1">
    <property type="nucleotide sequence ID" value="NZ_LVJN01000021.1"/>
</dbReference>
<protein>
    <submittedName>
        <fullName evidence="1">Uncharacterized protein</fullName>
    </submittedName>
</protein>
<proteinExistence type="predicted"/>
<dbReference type="Proteomes" id="UP000194003">
    <property type="component" value="Unassembled WGS sequence"/>
</dbReference>
<gene>
    <name evidence="1" type="ORF">MAIT1_00939</name>
</gene>
<accession>A0A1Y2K0Z3</accession>
<reference evidence="1 2" key="1">
    <citation type="journal article" date="2016" name="BMC Genomics">
        <title>Combined genomic and structural analyses of a cultured magnetotactic bacterium reveals its niche adaptation to a dynamic environment.</title>
        <authorList>
            <person name="Araujo A.C."/>
            <person name="Morillo V."/>
            <person name="Cypriano J."/>
            <person name="Teixeira L.C."/>
            <person name="Leao P."/>
            <person name="Lyra S."/>
            <person name="Almeida L.G."/>
            <person name="Bazylinski D.A."/>
            <person name="Vasconcellos A.T."/>
            <person name="Abreu F."/>
            <person name="Lins U."/>
        </authorList>
    </citation>
    <scope>NUCLEOTIDE SEQUENCE [LARGE SCALE GENOMIC DNA]</scope>
    <source>
        <strain evidence="1 2">IT-1</strain>
    </source>
</reference>
<sequence>MTIVEFDHEIEPDREWIAYDLDSFPEDFDEEYEGEPEQDDMLLEALLESGAPQWIRGGWDRCDLVNGQWILERNLK</sequence>
<evidence type="ECO:0000313" key="1">
    <source>
        <dbReference type="EMBL" id="OSM00423.1"/>
    </source>
</evidence>